<accession>A0A511Z6C2</accession>
<protein>
    <recommendedName>
        <fullName evidence="3">DUF3990 domain-containing protein</fullName>
    </recommendedName>
</protein>
<evidence type="ECO:0008006" key="3">
    <source>
        <dbReference type="Google" id="ProtNLM"/>
    </source>
</evidence>
<dbReference type="EMBL" id="BJYL01000016">
    <property type="protein sequence ID" value="GEN83001.1"/>
    <property type="molecule type" value="Genomic_DNA"/>
</dbReference>
<organism evidence="1 2">
    <name type="scientific">Sporosarcina luteola</name>
    <dbReference type="NCBI Taxonomy" id="582850"/>
    <lineage>
        <taxon>Bacteria</taxon>
        <taxon>Bacillati</taxon>
        <taxon>Bacillota</taxon>
        <taxon>Bacilli</taxon>
        <taxon>Bacillales</taxon>
        <taxon>Caryophanaceae</taxon>
        <taxon>Sporosarcina</taxon>
    </lineage>
</organism>
<comment type="caution">
    <text evidence="1">The sequence shown here is derived from an EMBL/GenBank/DDBJ whole genome shotgun (WGS) entry which is preliminary data.</text>
</comment>
<keyword evidence="2" id="KW-1185">Reference proteome</keyword>
<proteinExistence type="predicted"/>
<gene>
    <name evidence="1" type="ORF">SLU01_13130</name>
</gene>
<reference evidence="1 2" key="1">
    <citation type="submission" date="2019-07" db="EMBL/GenBank/DDBJ databases">
        <title>Whole genome shotgun sequence of Sporosarcina luteola NBRC 105378.</title>
        <authorList>
            <person name="Hosoyama A."/>
            <person name="Uohara A."/>
            <person name="Ohji S."/>
            <person name="Ichikawa N."/>
        </authorList>
    </citation>
    <scope>NUCLEOTIDE SEQUENCE [LARGE SCALE GENOMIC DNA]</scope>
    <source>
        <strain evidence="1 2">NBRC 105378</strain>
    </source>
</reference>
<dbReference type="Proteomes" id="UP000321901">
    <property type="component" value="Unassembled WGS sequence"/>
</dbReference>
<sequence length="187" mass="21932">MHYNRSFHCFHGTTTNRFEDIYEDRKFVYNQRKNHWLGNGIYFFLDDREKAEWWAKTISRREKAVPCIVYINGNAASNEVLDLNTESGQGILQGFIEFLKAQKVAIKVPETNLSKDEQEHYFRCIVMDLLAIEKGYKASCYLFPNSSKPYMFDDLMSYGIMNNKGNQLCVYDQSILDFNSLEKSVVR</sequence>
<dbReference type="RefSeq" id="WP_170232617.1">
    <property type="nucleotide sequence ID" value="NZ_BJYL01000016.1"/>
</dbReference>
<evidence type="ECO:0000313" key="1">
    <source>
        <dbReference type="EMBL" id="GEN83001.1"/>
    </source>
</evidence>
<dbReference type="AlphaFoldDB" id="A0A511Z6C2"/>
<evidence type="ECO:0000313" key="2">
    <source>
        <dbReference type="Proteomes" id="UP000321901"/>
    </source>
</evidence>
<name>A0A511Z6C2_9BACL</name>
<dbReference type="SUPFAM" id="SSF56399">
    <property type="entry name" value="ADP-ribosylation"/>
    <property type="match status" value="1"/>
</dbReference>